<evidence type="ECO:0000313" key="3">
    <source>
        <dbReference type="Proteomes" id="UP001151760"/>
    </source>
</evidence>
<proteinExistence type="predicted"/>
<comment type="caution">
    <text evidence="2">The sequence shown here is derived from an EMBL/GenBank/DDBJ whole genome shotgun (WGS) entry which is preliminary data.</text>
</comment>
<reference evidence="2" key="2">
    <citation type="submission" date="2022-01" db="EMBL/GenBank/DDBJ databases">
        <authorList>
            <person name="Yamashiro T."/>
            <person name="Shiraishi A."/>
            <person name="Satake H."/>
            <person name="Nakayama K."/>
        </authorList>
    </citation>
    <scope>NUCLEOTIDE SEQUENCE</scope>
</reference>
<keyword evidence="3" id="KW-1185">Reference proteome</keyword>
<feature type="compositionally biased region" description="Low complexity" evidence="1">
    <location>
        <begin position="162"/>
        <end position="181"/>
    </location>
</feature>
<dbReference type="Pfam" id="PF14223">
    <property type="entry name" value="Retrotran_gag_2"/>
    <property type="match status" value="1"/>
</dbReference>
<dbReference type="EMBL" id="BQNB010017023">
    <property type="protein sequence ID" value="GJT58484.1"/>
    <property type="molecule type" value="Genomic_DNA"/>
</dbReference>
<accession>A0ABQ5F5N8</accession>
<protein>
    <submittedName>
        <fullName evidence="2">Uncharacterized protein</fullName>
    </submittedName>
</protein>
<feature type="region of interest" description="Disordered" evidence="1">
    <location>
        <begin position="152"/>
        <end position="181"/>
    </location>
</feature>
<dbReference type="PANTHER" id="PTHR35317:SF23">
    <property type="entry name" value="OS04G0629600 PROTEIN"/>
    <property type="match status" value="1"/>
</dbReference>
<evidence type="ECO:0000256" key="1">
    <source>
        <dbReference type="SAM" id="MobiDB-lite"/>
    </source>
</evidence>
<reference evidence="2" key="1">
    <citation type="journal article" date="2022" name="Int. J. Mol. Sci.">
        <title>Draft Genome of Tanacetum Coccineum: Genomic Comparison of Closely Related Tanacetum-Family Plants.</title>
        <authorList>
            <person name="Yamashiro T."/>
            <person name="Shiraishi A."/>
            <person name="Nakayama K."/>
            <person name="Satake H."/>
        </authorList>
    </citation>
    <scope>NUCLEOTIDE SEQUENCE</scope>
</reference>
<evidence type="ECO:0000313" key="2">
    <source>
        <dbReference type="EMBL" id="GJT58484.1"/>
    </source>
</evidence>
<dbReference type="Proteomes" id="UP001151760">
    <property type="component" value="Unassembled WGS sequence"/>
</dbReference>
<gene>
    <name evidence="2" type="ORF">Tco_1002017</name>
</gene>
<sequence>MGNSKKRVTKDSSKTFHGMDDAKEIWAAIKTRFGGNANSKKMQKAVLKQQFEAFTISSKESLEKGYDRFQKLLSQLDALGAGVSDEDANHKFLRSLPPAWDSLAMTMRTKKNIDTLSIDDLFNNLSVFEQDIQKKSSSSLTSDNVAFLSQAKASSSKHKPSHNSGSYSSYNTSSSKATTPATPGLADEVIHSFLATNADDVDLIHEDLDQIDDLDLEEMDINWQIAMTAIKIKKFYAEGQVEAKWSASLKVHEGRCQIQVGRVQTEDEEIESCSNGFALDAIEKIALKEQKDVFMLRTVNTGRVNVNPGRVNVNTARVSVNTGHGYVNSVSSAGTHIKSGSSRVNTDKQSINSGSVHVNTARVNRPVSNQTFQVNFKSQKKCFSKQSSPVIRPFSRNTAYKSHKYAVKDKVGTAVKTSAGSSTPAYGDIEGIFDSDFVLGT</sequence>
<name>A0ABQ5F5N8_9ASTR</name>
<organism evidence="2 3">
    <name type="scientific">Tanacetum coccineum</name>
    <dbReference type="NCBI Taxonomy" id="301880"/>
    <lineage>
        <taxon>Eukaryota</taxon>
        <taxon>Viridiplantae</taxon>
        <taxon>Streptophyta</taxon>
        <taxon>Embryophyta</taxon>
        <taxon>Tracheophyta</taxon>
        <taxon>Spermatophyta</taxon>
        <taxon>Magnoliopsida</taxon>
        <taxon>eudicotyledons</taxon>
        <taxon>Gunneridae</taxon>
        <taxon>Pentapetalae</taxon>
        <taxon>asterids</taxon>
        <taxon>campanulids</taxon>
        <taxon>Asterales</taxon>
        <taxon>Asteraceae</taxon>
        <taxon>Asteroideae</taxon>
        <taxon>Anthemideae</taxon>
        <taxon>Anthemidinae</taxon>
        <taxon>Tanacetum</taxon>
    </lineage>
</organism>
<dbReference type="PANTHER" id="PTHR35317">
    <property type="entry name" value="OS04G0629600 PROTEIN"/>
    <property type="match status" value="1"/>
</dbReference>